<feature type="signal peptide" evidence="1">
    <location>
        <begin position="1"/>
        <end position="26"/>
    </location>
</feature>
<protein>
    <recommendedName>
        <fullName evidence="4">Late nodulin</fullName>
    </recommendedName>
</protein>
<evidence type="ECO:0008006" key="4">
    <source>
        <dbReference type="Google" id="ProtNLM"/>
    </source>
</evidence>
<name>A0A6A4Q2L7_LUPAL</name>
<reference evidence="3" key="1">
    <citation type="journal article" date="2020" name="Nat. Commun.">
        <title>Genome sequence of the cluster root forming white lupin.</title>
        <authorList>
            <person name="Hufnagel B."/>
            <person name="Marques A."/>
            <person name="Soriano A."/>
            <person name="Marques L."/>
            <person name="Divol F."/>
            <person name="Doumas P."/>
            <person name="Sallet E."/>
            <person name="Mancinotti D."/>
            <person name="Carrere S."/>
            <person name="Marande W."/>
            <person name="Arribat S."/>
            <person name="Keller J."/>
            <person name="Huneau C."/>
            <person name="Blein T."/>
            <person name="Aime D."/>
            <person name="Laguerre M."/>
            <person name="Taylor J."/>
            <person name="Schubert V."/>
            <person name="Nelson M."/>
            <person name="Geu-Flores F."/>
            <person name="Crespi M."/>
            <person name="Gallardo-Guerrero K."/>
            <person name="Delaux P.-M."/>
            <person name="Salse J."/>
            <person name="Berges H."/>
            <person name="Guyot R."/>
            <person name="Gouzy J."/>
            <person name="Peret B."/>
        </authorList>
    </citation>
    <scope>NUCLEOTIDE SEQUENCE [LARGE SCALE GENOMIC DNA]</scope>
    <source>
        <strain evidence="3">cv. Amiga</strain>
    </source>
</reference>
<comment type="caution">
    <text evidence="2">The sequence shown here is derived from an EMBL/GenBank/DDBJ whole genome shotgun (WGS) entry which is preliminary data.</text>
</comment>
<keyword evidence="3" id="KW-1185">Reference proteome</keyword>
<evidence type="ECO:0000256" key="1">
    <source>
        <dbReference type="SAM" id="SignalP"/>
    </source>
</evidence>
<dbReference type="Proteomes" id="UP000447434">
    <property type="component" value="Chromosome 8"/>
</dbReference>
<proteinExistence type="predicted"/>
<evidence type="ECO:0000313" key="2">
    <source>
        <dbReference type="EMBL" id="KAE9608355.1"/>
    </source>
</evidence>
<dbReference type="EMBL" id="WOCE01000008">
    <property type="protein sequence ID" value="KAE9608355.1"/>
    <property type="molecule type" value="Genomic_DNA"/>
</dbReference>
<dbReference type="AlphaFoldDB" id="A0A6A4Q2L7"/>
<keyword evidence="1" id="KW-0732">Signal</keyword>
<feature type="chain" id="PRO_5025430365" description="Late nodulin" evidence="1">
    <location>
        <begin position="27"/>
        <end position="72"/>
    </location>
</feature>
<evidence type="ECO:0000313" key="3">
    <source>
        <dbReference type="Proteomes" id="UP000447434"/>
    </source>
</evidence>
<organism evidence="2 3">
    <name type="scientific">Lupinus albus</name>
    <name type="common">White lupine</name>
    <name type="synonym">Lupinus termis</name>
    <dbReference type="NCBI Taxonomy" id="3870"/>
    <lineage>
        <taxon>Eukaryota</taxon>
        <taxon>Viridiplantae</taxon>
        <taxon>Streptophyta</taxon>
        <taxon>Embryophyta</taxon>
        <taxon>Tracheophyta</taxon>
        <taxon>Spermatophyta</taxon>
        <taxon>Magnoliopsida</taxon>
        <taxon>eudicotyledons</taxon>
        <taxon>Gunneridae</taxon>
        <taxon>Pentapetalae</taxon>
        <taxon>rosids</taxon>
        <taxon>fabids</taxon>
        <taxon>Fabales</taxon>
        <taxon>Fabaceae</taxon>
        <taxon>Papilionoideae</taxon>
        <taxon>50 kb inversion clade</taxon>
        <taxon>genistoids sensu lato</taxon>
        <taxon>core genistoids</taxon>
        <taxon>Genisteae</taxon>
        <taxon>Lupinus</taxon>
    </lineage>
</organism>
<accession>A0A6A4Q2L7</accession>
<gene>
    <name evidence="2" type="ORF">Lalb_Chr08g0234641</name>
</gene>
<sequence length="72" mass="8182">MRMSIVKVAFVLVFIFTSDICKDSEARGPIVYFSCHSDLDCERIHGPGFKCVGTTCVPRQKFEKIHIQTSKE</sequence>